<keyword evidence="11 15" id="KW-1133">Transmembrane helix</keyword>
<evidence type="ECO:0000313" key="19">
    <source>
        <dbReference type="Proteomes" id="UP000824087"/>
    </source>
</evidence>
<accession>A0A9D1L2U4</accession>
<evidence type="ECO:0000256" key="8">
    <source>
        <dbReference type="ARBA" id="ARBA00022741"/>
    </source>
</evidence>
<feature type="transmembrane region" description="Helical" evidence="15">
    <location>
        <begin position="12"/>
        <end position="35"/>
    </location>
</feature>
<keyword evidence="13 15" id="KW-0472">Membrane</keyword>
<evidence type="ECO:0000256" key="1">
    <source>
        <dbReference type="ARBA" id="ARBA00000085"/>
    </source>
</evidence>
<dbReference type="Gene3D" id="3.30.565.10">
    <property type="entry name" value="Histidine kinase-like ATPase, C-terminal domain"/>
    <property type="match status" value="1"/>
</dbReference>
<dbReference type="EC" id="2.7.13.3" evidence="3"/>
<keyword evidence="4" id="KW-1003">Cell membrane</keyword>
<name>A0A9D1L2U4_9BACT</name>
<comment type="caution">
    <text evidence="18">The sequence shown here is derived from an EMBL/GenBank/DDBJ whole genome shotgun (WGS) entry which is preliminary data.</text>
</comment>
<evidence type="ECO:0000256" key="11">
    <source>
        <dbReference type="ARBA" id="ARBA00022989"/>
    </source>
</evidence>
<dbReference type="SUPFAM" id="SSF55874">
    <property type="entry name" value="ATPase domain of HSP90 chaperone/DNA topoisomerase II/histidine kinase"/>
    <property type="match status" value="1"/>
</dbReference>
<gene>
    <name evidence="18" type="ORF">IAD49_05050</name>
</gene>
<dbReference type="SMART" id="SM00387">
    <property type="entry name" value="HATPase_c"/>
    <property type="match status" value="1"/>
</dbReference>
<reference evidence="18" key="2">
    <citation type="journal article" date="2021" name="PeerJ">
        <title>Extensive microbial diversity within the chicken gut microbiome revealed by metagenomics and culture.</title>
        <authorList>
            <person name="Gilroy R."/>
            <person name="Ravi A."/>
            <person name="Getino M."/>
            <person name="Pursley I."/>
            <person name="Horton D.L."/>
            <person name="Alikhan N.F."/>
            <person name="Baker D."/>
            <person name="Gharbi K."/>
            <person name="Hall N."/>
            <person name="Watson M."/>
            <person name="Adriaenssens E.M."/>
            <person name="Foster-Nyarko E."/>
            <person name="Jarju S."/>
            <person name="Secka A."/>
            <person name="Antonio M."/>
            <person name="Oren A."/>
            <person name="Chaudhuri R.R."/>
            <person name="La Ragione R."/>
            <person name="Hildebrand F."/>
            <person name="Pallen M.J."/>
        </authorList>
    </citation>
    <scope>NUCLEOTIDE SEQUENCE</scope>
    <source>
        <strain evidence="18">CHK197-8231</strain>
    </source>
</reference>
<dbReference type="InterPro" id="IPR003660">
    <property type="entry name" value="HAMP_dom"/>
</dbReference>
<dbReference type="GO" id="GO:0005886">
    <property type="term" value="C:plasma membrane"/>
    <property type="evidence" value="ECO:0007669"/>
    <property type="project" value="UniProtKB-SubCell"/>
</dbReference>
<dbReference type="Pfam" id="PF00512">
    <property type="entry name" value="HisKA"/>
    <property type="match status" value="1"/>
</dbReference>
<evidence type="ECO:0000256" key="6">
    <source>
        <dbReference type="ARBA" id="ARBA00022679"/>
    </source>
</evidence>
<feature type="coiled-coil region" evidence="14">
    <location>
        <begin position="219"/>
        <end position="249"/>
    </location>
</feature>
<evidence type="ECO:0000256" key="5">
    <source>
        <dbReference type="ARBA" id="ARBA00022553"/>
    </source>
</evidence>
<dbReference type="PROSITE" id="PS50885">
    <property type="entry name" value="HAMP"/>
    <property type="match status" value="1"/>
</dbReference>
<evidence type="ECO:0000256" key="9">
    <source>
        <dbReference type="ARBA" id="ARBA00022777"/>
    </source>
</evidence>
<dbReference type="FunFam" id="1.10.287.130:FF:000001">
    <property type="entry name" value="Two-component sensor histidine kinase"/>
    <property type="match status" value="1"/>
</dbReference>
<dbReference type="Gene3D" id="1.10.287.130">
    <property type="match status" value="1"/>
</dbReference>
<feature type="transmembrane region" description="Helical" evidence="15">
    <location>
        <begin position="168"/>
        <end position="186"/>
    </location>
</feature>
<dbReference type="CDD" id="cd00082">
    <property type="entry name" value="HisKA"/>
    <property type="match status" value="1"/>
</dbReference>
<dbReference type="SMART" id="SM00388">
    <property type="entry name" value="HisKA"/>
    <property type="match status" value="1"/>
</dbReference>
<dbReference type="FunFam" id="3.30.565.10:FF:000006">
    <property type="entry name" value="Sensor histidine kinase WalK"/>
    <property type="match status" value="1"/>
</dbReference>
<evidence type="ECO:0000256" key="4">
    <source>
        <dbReference type="ARBA" id="ARBA00022475"/>
    </source>
</evidence>
<dbReference type="PANTHER" id="PTHR45528:SF1">
    <property type="entry name" value="SENSOR HISTIDINE KINASE CPXA"/>
    <property type="match status" value="1"/>
</dbReference>
<dbReference type="InterPro" id="IPR003661">
    <property type="entry name" value="HisK_dim/P_dom"/>
</dbReference>
<evidence type="ECO:0000259" key="17">
    <source>
        <dbReference type="PROSITE" id="PS50885"/>
    </source>
</evidence>
<keyword evidence="14" id="KW-0175">Coiled coil</keyword>
<evidence type="ECO:0000256" key="12">
    <source>
        <dbReference type="ARBA" id="ARBA00023012"/>
    </source>
</evidence>
<evidence type="ECO:0000256" key="13">
    <source>
        <dbReference type="ARBA" id="ARBA00023136"/>
    </source>
</evidence>
<dbReference type="PROSITE" id="PS50109">
    <property type="entry name" value="HIS_KIN"/>
    <property type="match status" value="1"/>
</dbReference>
<dbReference type="InterPro" id="IPR036890">
    <property type="entry name" value="HATPase_C_sf"/>
</dbReference>
<dbReference type="InterPro" id="IPR004358">
    <property type="entry name" value="Sig_transdc_His_kin-like_C"/>
</dbReference>
<dbReference type="GO" id="GO:0000155">
    <property type="term" value="F:phosphorelay sensor kinase activity"/>
    <property type="evidence" value="ECO:0007669"/>
    <property type="project" value="InterPro"/>
</dbReference>
<proteinExistence type="predicted"/>
<dbReference type="Pfam" id="PF02518">
    <property type="entry name" value="HATPase_c"/>
    <property type="match status" value="1"/>
</dbReference>
<dbReference type="Proteomes" id="UP000824087">
    <property type="component" value="Unassembled WGS sequence"/>
</dbReference>
<sequence length="465" mass="54043">MKLKKNSLGVKIWLYLCLFSLLILAFLWLFQVLFLNTYYEWVKSKQIRTLAADLRSQYKNNDWTELLDDMAYEKGICIEVSKDGRTIYTSSAFNRGCMINSDRNPSILYYKNDFIESGKRKKEYELINPALNNKTLLYGIKLDQDTYGFISASLEPLDEGARIIKSQLIYVSVGVFLLSLVIGYVLSKKLSKPIVKVNKTALKMAEGDYDIVFETEEDIDEINQLVKTLNHAKDELSKTEELRRDLLANVGHDLKTPLTMIKAYAEMVRDLTYNKKQKRIQNCNVIIEEADRMTGLVNDIVDLSQLQSRVLEMHMERFNITELVYTILKRYDILKEKEELKFVFDEKNDYYVYADKKKLEQVIYNLLNNAINYTGEDNTVTIRLIPKEDVIRVEISDTGKGIKEEDLPHIWDRYYKNSKKHKRNAVGTGIGLSIVKNILINHQFEYGVISKKGKGSTFYFEATKK</sequence>
<dbReference type="InterPro" id="IPR036097">
    <property type="entry name" value="HisK_dim/P_sf"/>
</dbReference>
<dbReference type="CDD" id="cd06225">
    <property type="entry name" value="HAMP"/>
    <property type="match status" value="1"/>
</dbReference>
<feature type="domain" description="Histidine kinase" evidence="16">
    <location>
        <begin position="249"/>
        <end position="465"/>
    </location>
</feature>
<evidence type="ECO:0000256" key="14">
    <source>
        <dbReference type="SAM" id="Coils"/>
    </source>
</evidence>
<dbReference type="SUPFAM" id="SSF158472">
    <property type="entry name" value="HAMP domain-like"/>
    <property type="match status" value="1"/>
</dbReference>
<evidence type="ECO:0000256" key="2">
    <source>
        <dbReference type="ARBA" id="ARBA00004651"/>
    </source>
</evidence>
<keyword evidence="7 15" id="KW-0812">Transmembrane</keyword>
<evidence type="ECO:0000256" key="10">
    <source>
        <dbReference type="ARBA" id="ARBA00022840"/>
    </source>
</evidence>
<protein>
    <recommendedName>
        <fullName evidence="3">histidine kinase</fullName>
        <ecNumber evidence="3">2.7.13.3</ecNumber>
    </recommendedName>
</protein>
<keyword evidence="5" id="KW-0597">Phosphoprotein</keyword>
<evidence type="ECO:0000256" key="7">
    <source>
        <dbReference type="ARBA" id="ARBA00022692"/>
    </source>
</evidence>
<dbReference type="AlphaFoldDB" id="A0A9D1L2U4"/>
<reference evidence="18" key="1">
    <citation type="submission" date="2020-10" db="EMBL/GenBank/DDBJ databases">
        <authorList>
            <person name="Gilroy R."/>
        </authorList>
    </citation>
    <scope>NUCLEOTIDE SEQUENCE</scope>
    <source>
        <strain evidence="18">CHK197-8231</strain>
    </source>
</reference>
<evidence type="ECO:0000256" key="3">
    <source>
        <dbReference type="ARBA" id="ARBA00012438"/>
    </source>
</evidence>
<dbReference type="GO" id="GO:0005524">
    <property type="term" value="F:ATP binding"/>
    <property type="evidence" value="ECO:0007669"/>
    <property type="project" value="UniProtKB-KW"/>
</dbReference>
<dbReference type="Pfam" id="PF00672">
    <property type="entry name" value="HAMP"/>
    <property type="match status" value="1"/>
</dbReference>
<dbReference type="PANTHER" id="PTHR45528">
    <property type="entry name" value="SENSOR HISTIDINE KINASE CPXA"/>
    <property type="match status" value="1"/>
</dbReference>
<keyword evidence="8" id="KW-0547">Nucleotide-binding</keyword>
<comment type="subcellular location">
    <subcellularLocation>
        <location evidence="2">Cell membrane</location>
        <topology evidence="2">Multi-pass membrane protein</topology>
    </subcellularLocation>
</comment>
<dbReference type="SUPFAM" id="SSF47384">
    <property type="entry name" value="Homodimeric domain of signal transducing histidine kinase"/>
    <property type="match status" value="1"/>
</dbReference>
<keyword evidence="9 18" id="KW-0418">Kinase</keyword>
<dbReference type="PRINTS" id="PR00344">
    <property type="entry name" value="BCTRLSENSOR"/>
</dbReference>
<evidence type="ECO:0000259" key="16">
    <source>
        <dbReference type="PROSITE" id="PS50109"/>
    </source>
</evidence>
<keyword evidence="10" id="KW-0067">ATP-binding</keyword>
<dbReference type="Gene3D" id="6.10.340.10">
    <property type="match status" value="1"/>
</dbReference>
<evidence type="ECO:0000256" key="15">
    <source>
        <dbReference type="SAM" id="Phobius"/>
    </source>
</evidence>
<keyword evidence="12" id="KW-0902">Two-component regulatory system</keyword>
<dbReference type="SMART" id="SM00304">
    <property type="entry name" value="HAMP"/>
    <property type="match status" value="1"/>
</dbReference>
<dbReference type="InterPro" id="IPR050398">
    <property type="entry name" value="HssS/ArlS-like"/>
</dbReference>
<dbReference type="EMBL" id="DVML01000027">
    <property type="protein sequence ID" value="HIU22929.1"/>
    <property type="molecule type" value="Genomic_DNA"/>
</dbReference>
<keyword evidence="6" id="KW-0808">Transferase</keyword>
<comment type="catalytic activity">
    <reaction evidence="1">
        <text>ATP + protein L-histidine = ADP + protein N-phospho-L-histidine.</text>
        <dbReference type="EC" id="2.7.13.3"/>
    </reaction>
</comment>
<organism evidence="18 19">
    <name type="scientific">Candidatus Fimihabitans intestinipullorum</name>
    <dbReference type="NCBI Taxonomy" id="2840820"/>
    <lineage>
        <taxon>Bacteria</taxon>
        <taxon>Bacillati</taxon>
        <taxon>Mycoplasmatota</taxon>
        <taxon>Mycoplasmatota incertae sedis</taxon>
        <taxon>Candidatus Fimihabitans</taxon>
    </lineage>
</organism>
<dbReference type="InterPro" id="IPR005467">
    <property type="entry name" value="His_kinase_dom"/>
</dbReference>
<feature type="domain" description="HAMP" evidence="17">
    <location>
        <begin position="188"/>
        <end position="241"/>
    </location>
</feature>
<evidence type="ECO:0000313" key="18">
    <source>
        <dbReference type="EMBL" id="HIU22929.1"/>
    </source>
</evidence>
<dbReference type="InterPro" id="IPR003594">
    <property type="entry name" value="HATPase_dom"/>
</dbReference>